<protein>
    <submittedName>
        <fullName evidence="1">Uncharacterized protein</fullName>
    </submittedName>
</protein>
<reference evidence="1" key="1">
    <citation type="submission" date="2022-10" db="EMBL/GenBank/DDBJ databases">
        <title>The complete genomes of actinobacterial strains from the NBC collection.</title>
        <authorList>
            <person name="Joergensen T.S."/>
            <person name="Alvarez Arevalo M."/>
            <person name="Sterndorff E.B."/>
            <person name="Faurdal D."/>
            <person name="Vuksanovic O."/>
            <person name="Mourched A.-S."/>
            <person name="Charusanti P."/>
            <person name="Shaw S."/>
            <person name="Blin K."/>
            <person name="Weber T."/>
        </authorList>
    </citation>
    <scope>NUCLEOTIDE SEQUENCE</scope>
    <source>
        <strain evidence="1">NBC 01771</strain>
    </source>
</reference>
<organism evidence="1 2">
    <name type="scientific">Streptomyces scopuliridis</name>
    <dbReference type="NCBI Taxonomy" id="452529"/>
    <lineage>
        <taxon>Bacteria</taxon>
        <taxon>Bacillati</taxon>
        <taxon>Actinomycetota</taxon>
        <taxon>Actinomycetes</taxon>
        <taxon>Kitasatosporales</taxon>
        <taxon>Streptomycetaceae</taxon>
        <taxon>Streptomyces</taxon>
    </lineage>
</organism>
<dbReference type="Proteomes" id="UP001348369">
    <property type="component" value="Chromosome"/>
</dbReference>
<dbReference type="EMBL" id="CP109109">
    <property type="protein sequence ID" value="WSB97537.1"/>
    <property type="molecule type" value="Genomic_DNA"/>
</dbReference>
<accession>A0ACD4ZIA8</accession>
<sequence length="1385" mass="151644">MTNAVFTVQAPRWCRVRADSSPDGDFFPLDDDGFLGSEQIVAPPGSEATAGLLVTPVDVAREGATVLLGEPGAGKTSVFRLLVQGLPMWDDPFVPDGANRCVWVDGPDLTAATWDEVLGSHLRGLPSVAVGQGPSPSGNLTLVIDQADESEIRPNLPSYLKRCLKNKDVRGLRLLLACRTGDYPPGLTSVFREVFGGCSLVDLAPLSRSDAVALVESAGVRGEQLISEVVALRAGALASVPLTLELIVREYRANGRLRGGAKELFEDSVRLLSQEYDPDRLTVAAPATTWPQRLEVAGRIAARLVLSGRRTLWRGSPREDRPRTTDLDVSTLSGGREQTSGCQFFDVNPTVVDEVLSSGLFTASGNHRFAFRHSSLAAFLTAQHLISRSVPDAALRRLFLVEAPDQEAAGIPVSLRESAAWLVALDPDHTQWLASADPESLTMHSALVRSDNVRELIVRRLLERAADVELGEARWHQTRWALGHPGLAGQLAPALSLDPADFGDWETRARAEVAIQLAKQCPSPGLAPLLLKVAADPRWPADNRANAARAAFACDGAVAAPVLKEVLATLGPGRETDPGLRLRSALLTLLWPRFLDTKMMLDALSEAPSDDRYGAYEHFLAEMPAKCPAEDVHRIVAWLAQEVEDRTALPDGHRKPFAEDRLVSGTVDRALSVAGAESLLPDIARILTARILGHEKAEFPHVLNPLTPDGLEPVPVRDLRRKLAAALLARGIAAGQTMRYFGWLVVREWQSPRTWFGEPEGSHGDRHNLLDSGDFAWALQTAADCAEQAEQADAYAQLAEILFDQGSQEHFELAYESQDNPAWPYLRWFYEPIEIRGDFADNWRRIHRASSPPTWPESAKFIARQRKRLQRARQHDTDSFWALLWDLQIDPNTGKGQHRFDDKISDWPGRSVFTAEELADLPCCALQFLRLENDHADEWLGLEKRDKRAWAGVLSLSLLDDVGRLDDLEPDRWSAWVGAIADPWYVLSSTTWALLLQRAALNDPQGLARAIGTAARAQLAHGVQPLVLERVEATWSSVVTEIWEEFLAALSAALLPDFRSARPAGAWSMAAEAFEKGEEGRAALVRTWSGLLAGLLTVENTLARSVAEFALMAVERDGEAGDLELPALVACVLVGVDGFEAWTGLRELIDASARFSRDLALKCAGRSERGHVEVHADEEGLSALYRWLNTVFPQDRTSRPLGVHTVTPEMEALDWREALPGTLSRRGTPEAVDQLKALVAEFPARLNLRAALVSARANCLAATWTPVDLDEVVALLAGVALSSESTLVEARLVDVLEAFQDMGSHEFRGGIVRDMQRLMNADRLLPIADHNMARDHLRAIAGYAYGEGGPEARLALLTALEQARPDEKALELLRGLLAVRESRSA</sequence>
<name>A0ACD4ZIA8_9ACTN</name>
<proteinExistence type="predicted"/>
<gene>
    <name evidence="1" type="ORF">OG835_11275</name>
</gene>
<keyword evidence="2" id="KW-1185">Reference proteome</keyword>
<evidence type="ECO:0000313" key="1">
    <source>
        <dbReference type="EMBL" id="WSB97537.1"/>
    </source>
</evidence>
<evidence type="ECO:0000313" key="2">
    <source>
        <dbReference type="Proteomes" id="UP001348369"/>
    </source>
</evidence>